<dbReference type="AlphaFoldDB" id="A0A371ELZ7"/>
<evidence type="ECO:0000256" key="1">
    <source>
        <dbReference type="SAM" id="MobiDB-lite"/>
    </source>
</evidence>
<evidence type="ECO:0000313" key="2">
    <source>
        <dbReference type="EMBL" id="RDX67083.1"/>
    </source>
</evidence>
<gene>
    <name evidence="2" type="ORF">CR513_54087</name>
</gene>
<dbReference type="OrthoDB" id="8037043at2759"/>
<comment type="caution">
    <text evidence="2">The sequence shown here is derived from an EMBL/GenBank/DDBJ whole genome shotgun (WGS) entry which is preliminary data.</text>
</comment>
<feature type="region of interest" description="Disordered" evidence="1">
    <location>
        <begin position="111"/>
        <end position="130"/>
    </location>
</feature>
<accession>A0A371ELZ7</accession>
<proteinExistence type="predicted"/>
<protein>
    <submittedName>
        <fullName evidence="2">Uncharacterized protein</fullName>
    </submittedName>
</protein>
<reference evidence="2" key="1">
    <citation type="submission" date="2018-05" db="EMBL/GenBank/DDBJ databases">
        <title>Draft genome of Mucuna pruriens seed.</title>
        <authorList>
            <person name="Nnadi N.E."/>
            <person name="Vos R."/>
            <person name="Hasami M.H."/>
            <person name="Devisetty U.K."/>
            <person name="Aguiy J.C."/>
        </authorList>
    </citation>
    <scope>NUCLEOTIDE SEQUENCE [LARGE SCALE GENOMIC DNA]</scope>
    <source>
        <strain evidence="2">JCA_2017</strain>
    </source>
</reference>
<evidence type="ECO:0000313" key="3">
    <source>
        <dbReference type="Proteomes" id="UP000257109"/>
    </source>
</evidence>
<feature type="non-terminal residue" evidence="2">
    <location>
        <position position="1"/>
    </location>
</feature>
<organism evidence="2 3">
    <name type="scientific">Mucuna pruriens</name>
    <name type="common">Velvet bean</name>
    <name type="synonym">Dolichos pruriens</name>
    <dbReference type="NCBI Taxonomy" id="157652"/>
    <lineage>
        <taxon>Eukaryota</taxon>
        <taxon>Viridiplantae</taxon>
        <taxon>Streptophyta</taxon>
        <taxon>Embryophyta</taxon>
        <taxon>Tracheophyta</taxon>
        <taxon>Spermatophyta</taxon>
        <taxon>Magnoliopsida</taxon>
        <taxon>eudicotyledons</taxon>
        <taxon>Gunneridae</taxon>
        <taxon>Pentapetalae</taxon>
        <taxon>rosids</taxon>
        <taxon>fabids</taxon>
        <taxon>Fabales</taxon>
        <taxon>Fabaceae</taxon>
        <taxon>Papilionoideae</taxon>
        <taxon>50 kb inversion clade</taxon>
        <taxon>NPAAA clade</taxon>
        <taxon>indigoferoid/millettioid clade</taxon>
        <taxon>Phaseoleae</taxon>
        <taxon>Mucuna</taxon>
    </lineage>
</organism>
<dbReference type="EMBL" id="QJKJ01013142">
    <property type="protein sequence ID" value="RDX67083.1"/>
    <property type="molecule type" value="Genomic_DNA"/>
</dbReference>
<name>A0A371ELZ7_MUCPR</name>
<keyword evidence="3" id="KW-1185">Reference proteome</keyword>
<feature type="compositionally biased region" description="Basic and acidic residues" evidence="1">
    <location>
        <begin position="121"/>
        <end position="130"/>
    </location>
</feature>
<dbReference type="Proteomes" id="UP000257109">
    <property type="component" value="Unassembled WGS sequence"/>
</dbReference>
<sequence>MPNVLVVTSSMRMLNWVHSHTTNLRPAIPLHPKFVVCVTSLKKRLFSSPSTRNLSNHRPTPTWHNLLSTRRKLDPAIKIQNKFKSLHSFPNNKLPLRYSLGCKIQSTSVNVKGTNRKHAQDHRGTSEAKQ</sequence>